<dbReference type="InterPro" id="IPR029068">
    <property type="entry name" value="Glyas_Bleomycin-R_OHBP_Dase"/>
</dbReference>
<reference evidence="2" key="1">
    <citation type="submission" date="2023-07" db="EMBL/GenBank/DDBJ databases">
        <title>Brevundimonas soil sp. nov., isolated from the soil of chemical plant.</title>
        <authorList>
            <person name="Wu N."/>
        </authorList>
    </citation>
    <scope>NUCLEOTIDE SEQUENCE</scope>
    <source>
        <strain evidence="2">XZ-24</strain>
    </source>
</reference>
<dbReference type="PANTHER" id="PTHR33993:SF2">
    <property type="entry name" value="VOC DOMAIN-CONTAINING PROTEIN"/>
    <property type="match status" value="1"/>
</dbReference>
<organism evidence="2 3">
    <name type="scientific">Peiella sedimenti</name>
    <dbReference type="NCBI Taxonomy" id="3061083"/>
    <lineage>
        <taxon>Bacteria</taxon>
        <taxon>Pseudomonadati</taxon>
        <taxon>Pseudomonadota</taxon>
        <taxon>Alphaproteobacteria</taxon>
        <taxon>Caulobacterales</taxon>
        <taxon>Caulobacteraceae</taxon>
        <taxon>Peiella</taxon>
    </lineage>
</organism>
<sequence length="129" mass="13959">MPRPIHFEIHAGDPQRAIAFYEAVFGWSFQKWGDFPYWLVKTGEGEPGIDGGLVQRQGPNPDPAEPLPVIGCVFTVAVDEVDPFVERALAAGGSVALPKMAIKGVGWLAYCKDTEANIFGLMDEDPNAA</sequence>
<gene>
    <name evidence="2" type="ORF">Q0812_01870</name>
</gene>
<name>A0ABT8SHX7_9CAUL</name>
<proteinExistence type="predicted"/>
<feature type="domain" description="VOC" evidence="1">
    <location>
        <begin position="3"/>
        <end position="124"/>
    </location>
</feature>
<dbReference type="EMBL" id="JAUKTR010000001">
    <property type="protein sequence ID" value="MDO1558177.1"/>
    <property type="molecule type" value="Genomic_DNA"/>
</dbReference>
<comment type="caution">
    <text evidence="2">The sequence shown here is derived from an EMBL/GenBank/DDBJ whole genome shotgun (WGS) entry which is preliminary data.</text>
</comment>
<evidence type="ECO:0000313" key="3">
    <source>
        <dbReference type="Proteomes" id="UP001169063"/>
    </source>
</evidence>
<dbReference type="Pfam" id="PF00903">
    <property type="entry name" value="Glyoxalase"/>
    <property type="match status" value="1"/>
</dbReference>
<evidence type="ECO:0000259" key="1">
    <source>
        <dbReference type="PROSITE" id="PS51819"/>
    </source>
</evidence>
<dbReference type="InterPro" id="IPR004360">
    <property type="entry name" value="Glyas_Fos-R_dOase_dom"/>
</dbReference>
<dbReference type="SUPFAM" id="SSF54593">
    <property type="entry name" value="Glyoxalase/Bleomycin resistance protein/Dihydroxybiphenyl dioxygenase"/>
    <property type="match status" value="1"/>
</dbReference>
<dbReference type="Proteomes" id="UP001169063">
    <property type="component" value="Unassembled WGS sequence"/>
</dbReference>
<dbReference type="InterPro" id="IPR052164">
    <property type="entry name" value="Anthracycline_SecMetBiosynth"/>
</dbReference>
<dbReference type="Gene3D" id="3.10.180.10">
    <property type="entry name" value="2,3-Dihydroxybiphenyl 1,2-Dioxygenase, domain 1"/>
    <property type="match status" value="1"/>
</dbReference>
<dbReference type="PROSITE" id="PS51819">
    <property type="entry name" value="VOC"/>
    <property type="match status" value="1"/>
</dbReference>
<dbReference type="InterPro" id="IPR037523">
    <property type="entry name" value="VOC_core"/>
</dbReference>
<evidence type="ECO:0000313" key="2">
    <source>
        <dbReference type="EMBL" id="MDO1558177.1"/>
    </source>
</evidence>
<accession>A0ABT8SHX7</accession>
<protein>
    <submittedName>
        <fullName evidence="2">VOC family protein</fullName>
    </submittedName>
</protein>
<dbReference type="PANTHER" id="PTHR33993">
    <property type="entry name" value="GLYOXALASE-RELATED"/>
    <property type="match status" value="1"/>
</dbReference>
<dbReference type="RefSeq" id="WP_302108598.1">
    <property type="nucleotide sequence ID" value="NZ_JAUKTR010000001.1"/>
</dbReference>
<keyword evidence="3" id="KW-1185">Reference proteome</keyword>
<dbReference type="CDD" id="cd07247">
    <property type="entry name" value="SgaA_N_like"/>
    <property type="match status" value="1"/>
</dbReference>